<gene>
    <name evidence="7" type="ORF">JOC94_003602</name>
</gene>
<dbReference type="InterPro" id="IPR051013">
    <property type="entry name" value="MBL_superfamily_lactonases"/>
</dbReference>
<comment type="similarity">
    <text evidence="2">Belongs to the metallo-beta-lactamase superfamily.</text>
</comment>
<dbReference type="InterPro" id="IPR001279">
    <property type="entry name" value="Metallo-B-lactamas"/>
</dbReference>
<evidence type="ECO:0000256" key="4">
    <source>
        <dbReference type="ARBA" id="ARBA00022801"/>
    </source>
</evidence>
<evidence type="ECO:0000259" key="6">
    <source>
        <dbReference type="SMART" id="SM00849"/>
    </source>
</evidence>
<evidence type="ECO:0000256" key="3">
    <source>
        <dbReference type="ARBA" id="ARBA00022723"/>
    </source>
</evidence>
<dbReference type="Proteomes" id="UP000823485">
    <property type="component" value="Unassembled WGS sequence"/>
</dbReference>
<organism evidence="7 8">
    <name type="scientific">Siminovitchia thermophila</name>
    <dbReference type="NCBI Taxonomy" id="1245522"/>
    <lineage>
        <taxon>Bacteria</taxon>
        <taxon>Bacillati</taxon>
        <taxon>Bacillota</taxon>
        <taxon>Bacilli</taxon>
        <taxon>Bacillales</taxon>
        <taxon>Bacillaceae</taxon>
        <taxon>Siminovitchia</taxon>
    </lineage>
</organism>
<dbReference type="Pfam" id="PF00753">
    <property type="entry name" value="Lactamase_B"/>
    <property type="match status" value="1"/>
</dbReference>
<dbReference type="EMBL" id="JAFBFH010000029">
    <property type="protein sequence ID" value="MBM7716581.1"/>
    <property type="molecule type" value="Genomic_DNA"/>
</dbReference>
<dbReference type="PANTHER" id="PTHR42978:SF2">
    <property type="entry name" value="102 KBASES UNSTABLE REGION: FROM 1 TO 119443"/>
    <property type="match status" value="1"/>
</dbReference>
<comment type="caution">
    <text evidence="7">The sequence shown here is derived from an EMBL/GenBank/DDBJ whole genome shotgun (WGS) entry which is preliminary data.</text>
</comment>
<dbReference type="CDD" id="cd07730">
    <property type="entry name" value="metallo-hydrolase-like_MBL-fold"/>
    <property type="match status" value="1"/>
</dbReference>
<protein>
    <submittedName>
        <fullName evidence="7">Glyoxylase-like metal-dependent hydrolase (Beta-lactamase superfamily II)</fullName>
    </submittedName>
</protein>
<keyword evidence="5" id="KW-0862">Zinc</keyword>
<keyword evidence="8" id="KW-1185">Reference proteome</keyword>
<keyword evidence="4" id="KW-0378">Hydrolase</keyword>
<evidence type="ECO:0000313" key="8">
    <source>
        <dbReference type="Proteomes" id="UP000823485"/>
    </source>
</evidence>
<proteinExistence type="inferred from homology"/>
<dbReference type="InterPro" id="IPR036866">
    <property type="entry name" value="RibonucZ/Hydroxyglut_hydro"/>
</dbReference>
<dbReference type="RefSeq" id="WP_077113981.1">
    <property type="nucleotide sequence ID" value="NZ_JAFBFH010000029.1"/>
</dbReference>
<feature type="domain" description="Metallo-beta-lactamase" evidence="6">
    <location>
        <begin position="46"/>
        <end position="277"/>
    </location>
</feature>
<accession>A0ABS2RDD2</accession>
<dbReference type="PANTHER" id="PTHR42978">
    <property type="entry name" value="QUORUM-QUENCHING LACTONASE YTNP-RELATED-RELATED"/>
    <property type="match status" value="1"/>
</dbReference>
<dbReference type="SUPFAM" id="SSF56281">
    <property type="entry name" value="Metallo-hydrolase/oxidoreductase"/>
    <property type="match status" value="1"/>
</dbReference>
<sequence>MRDTFTLPDIHPDTPPCELQVFNAGFCRAKHHHLVKNKPKTTMKIPALFFLIQHPVAGNLLFDTGYSTRFYAYTATFPFSLMSAITPVHITDQENAATQLKAIGIAPEEIRHVLLSHLHVDHSGGVQDFKHARFFVDCKEWEFGQRAAWRLLLNGYIKKLYDQIPLSKRTLLHFEKNGTPYGPFKHTIDLFQDGSIILISLPGHSIGQYGLLLNQPSGKRFFLLADAVYLNENYRTLTTGSWWSRLAHFNYKQMISWFSLFKQLEQNHPYLICIPSHDPAAYERFVVSSSSIR</sequence>
<evidence type="ECO:0000256" key="5">
    <source>
        <dbReference type="ARBA" id="ARBA00022833"/>
    </source>
</evidence>
<comment type="cofactor">
    <cofactor evidence="1">
        <name>Zn(2+)</name>
        <dbReference type="ChEBI" id="CHEBI:29105"/>
    </cofactor>
</comment>
<keyword evidence="3" id="KW-0479">Metal-binding</keyword>
<evidence type="ECO:0000256" key="1">
    <source>
        <dbReference type="ARBA" id="ARBA00001947"/>
    </source>
</evidence>
<dbReference type="Gene3D" id="3.60.15.10">
    <property type="entry name" value="Ribonuclease Z/Hydroxyacylglutathione hydrolase-like"/>
    <property type="match status" value="1"/>
</dbReference>
<reference evidence="7 8" key="1">
    <citation type="submission" date="2021-01" db="EMBL/GenBank/DDBJ databases">
        <title>Genomic Encyclopedia of Type Strains, Phase IV (KMG-IV): sequencing the most valuable type-strain genomes for metagenomic binning, comparative biology and taxonomic classification.</title>
        <authorList>
            <person name="Goeker M."/>
        </authorList>
    </citation>
    <scope>NUCLEOTIDE SEQUENCE [LARGE SCALE GENOMIC DNA]</scope>
    <source>
        <strain evidence="7 8">DSM 105453</strain>
    </source>
</reference>
<dbReference type="SMART" id="SM00849">
    <property type="entry name" value="Lactamase_B"/>
    <property type="match status" value="1"/>
</dbReference>
<name>A0ABS2RDD2_9BACI</name>
<evidence type="ECO:0000313" key="7">
    <source>
        <dbReference type="EMBL" id="MBM7716581.1"/>
    </source>
</evidence>
<evidence type="ECO:0000256" key="2">
    <source>
        <dbReference type="ARBA" id="ARBA00007749"/>
    </source>
</evidence>